<dbReference type="Proteomes" id="UP001285441">
    <property type="component" value="Unassembled WGS sequence"/>
</dbReference>
<keyword evidence="3" id="KW-1185">Reference proteome</keyword>
<comment type="caution">
    <text evidence="2">The sequence shown here is derived from an EMBL/GenBank/DDBJ whole genome shotgun (WGS) entry which is preliminary data.</text>
</comment>
<evidence type="ECO:0000313" key="3">
    <source>
        <dbReference type="Proteomes" id="UP001285441"/>
    </source>
</evidence>
<keyword evidence="1" id="KW-0472">Membrane</keyword>
<sequence>MSDTLHLVGVIGTWVALGLGIIALAGVLPTYLLVKQSRTERAKALALVDNPDHVFVSKGFRLWGVRVNQKVRVPDLTRPPNISMLAAVRPDLTKLPPRRPTTGWVDFARIIIATFPEVAPMGDDHYLVFEDGQSHLLIHPAWMVILSVLHRYSYRPDFGLPLGSAEDNDLDGRDPLLYLSGLSGILTVDDDFRTREVSFETHSPEHLNRSLAEQEMTSLRRLLLLFMGYIEATPGRLISADKQLHRDRSGRPRRARTFRRKLRIVTVRNKDVARRDVRLGRDLELGLTRTDALVINNPSTVLEDDVLALPLDPDRMRSLGYTQIGRWKRERYDEVMNLWISSLDVHRIVRVCLEVPLSPHGRLYDIREDFIVNRALKARGGLNKAFTLVKKWMPSRRASPGTVAVLEEAMSAVTDLDLADITWRRHATQSFNALDKNLEAACTTNNVGWKTTRLLYAIDDEFRTKIWGLLSDPPGDDNTGHVHFSDLAKQVEVRKSARGSGRIASDIVWFLGCVHGTTDT</sequence>
<protein>
    <submittedName>
        <fullName evidence="2">Uncharacterized protein</fullName>
    </submittedName>
</protein>
<gene>
    <name evidence="2" type="ORF">B0H63DRAFT_87296</name>
</gene>
<dbReference type="EMBL" id="JAULSW010000011">
    <property type="protein sequence ID" value="KAK3367882.1"/>
    <property type="molecule type" value="Genomic_DNA"/>
</dbReference>
<reference evidence="2" key="2">
    <citation type="submission" date="2023-06" db="EMBL/GenBank/DDBJ databases">
        <authorList>
            <consortium name="Lawrence Berkeley National Laboratory"/>
            <person name="Haridas S."/>
            <person name="Hensen N."/>
            <person name="Bonometti L."/>
            <person name="Westerberg I."/>
            <person name="Brannstrom I.O."/>
            <person name="Guillou S."/>
            <person name="Cros-Aarteil S."/>
            <person name="Calhoun S."/>
            <person name="Kuo A."/>
            <person name="Mondo S."/>
            <person name="Pangilinan J."/>
            <person name="Riley R."/>
            <person name="LaButti K."/>
            <person name="Andreopoulos B."/>
            <person name="Lipzen A."/>
            <person name="Chen C."/>
            <person name="Yanf M."/>
            <person name="Daum C."/>
            <person name="Ng V."/>
            <person name="Clum A."/>
            <person name="Steindorff A."/>
            <person name="Ohm R."/>
            <person name="Martin F."/>
            <person name="Silar P."/>
            <person name="Natvig D."/>
            <person name="Lalanne C."/>
            <person name="Gautier V."/>
            <person name="Ament-velasquez S.L."/>
            <person name="Kruys A."/>
            <person name="Hutchinson M.I."/>
            <person name="Powell A.J."/>
            <person name="Barry K."/>
            <person name="Miller A.N."/>
            <person name="Grigoriev I.V."/>
            <person name="Debuchy R."/>
            <person name="Gladieux P."/>
            <person name="Thoren M.H."/>
            <person name="Johannesson H."/>
        </authorList>
    </citation>
    <scope>NUCLEOTIDE SEQUENCE</scope>
    <source>
        <strain evidence="2">CBS 232.78</strain>
    </source>
</reference>
<organism evidence="2 3">
    <name type="scientific">Podospora didyma</name>
    <dbReference type="NCBI Taxonomy" id="330526"/>
    <lineage>
        <taxon>Eukaryota</taxon>
        <taxon>Fungi</taxon>
        <taxon>Dikarya</taxon>
        <taxon>Ascomycota</taxon>
        <taxon>Pezizomycotina</taxon>
        <taxon>Sordariomycetes</taxon>
        <taxon>Sordariomycetidae</taxon>
        <taxon>Sordariales</taxon>
        <taxon>Podosporaceae</taxon>
        <taxon>Podospora</taxon>
    </lineage>
</organism>
<proteinExistence type="predicted"/>
<evidence type="ECO:0000313" key="2">
    <source>
        <dbReference type="EMBL" id="KAK3367882.1"/>
    </source>
</evidence>
<keyword evidence="1" id="KW-1133">Transmembrane helix</keyword>
<evidence type="ECO:0000256" key="1">
    <source>
        <dbReference type="SAM" id="Phobius"/>
    </source>
</evidence>
<keyword evidence="1" id="KW-0812">Transmembrane</keyword>
<name>A0AAE0K1G4_9PEZI</name>
<feature type="transmembrane region" description="Helical" evidence="1">
    <location>
        <begin position="6"/>
        <end position="34"/>
    </location>
</feature>
<reference evidence="2" key="1">
    <citation type="journal article" date="2023" name="Mol. Phylogenet. Evol.">
        <title>Genome-scale phylogeny and comparative genomics of the fungal order Sordariales.</title>
        <authorList>
            <person name="Hensen N."/>
            <person name="Bonometti L."/>
            <person name="Westerberg I."/>
            <person name="Brannstrom I.O."/>
            <person name="Guillou S."/>
            <person name="Cros-Aarteil S."/>
            <person name="Calhoun S."/>
            <person name="Haridas S."/>
            <person name="Kuo A."/>
            <person name="Mondo S."/>
            <person name="Pangilinan J."/>
            <person name="Riley R."/>
            <person name="LaButti K."/>
            <person name="Andreopoulos B."/>
            <person name="Lipzen A."/>
            <person name="Chen C."/>
            <person name="Yan M."/>
            <person name="Daum C."/>
            <person name="Ng V."/>
            <person name="Clum A."/>
            <person name="Steindorff A."/>
            <person name="Ohm R.A."/>
            <person name="Martin F."/>
            <person name="Silar P."/>
            <person name="Natvig D.O."/>
            <person name="Lalanne C."/>
            <person name="Gautier V."/>
            <person name="Ament-Velasquez S.L."/>
            <person name="Kruys A."/>
            <person name="Hutchinson M.I."/>
            <person name="Powell A.J."/>
            <person name="Barry K."/>
            <person name="Miller A.N."/>
            <person name="Grigoriev I.V."/>
            <person name="Debuchy R."/>
            <person name="Gladieux P."/>
            <person name="Hiltunen Thoren M."/>
            <person name="Johannesson H."/>
        </authorList>
    </citation>
    <scope>NUCLEOTIDE SEQUENCE</scope>
    <source>
        <strain evidence="2">CBS 232.78</strain>
    </source>
</reference>
<accession>A0AAE0K1G4</accession>
<dbReference type="AlphaFoldDB" id="A0AAE0K1G4"/>